<protein>
    <submittedName>
        <fullName evidence="2">Uncharacterized protein</fullName>
    </submittedName>
</protein>
<evidence type="ECO:0000313" key="3">
    <source>
        <dbReference type="Proteomes" id="UP000664056"/>
    </source>
</evidence>
<sequence length="79" mass="9225">MKNKTVWFPKRRYGWGWGVPTTWQGWIVLGSYCVALYITSSYFHPESDPFTWALCTVVQTALLIAVCYWKGEKPSWSWG</sequence>
<dbReference type="RefSeq" id="WP_045628776.1">
    <property type="nucleotide sequence ID" value="NZ_JAFKOQ010000006.1"/>
</dbReference>
<evidence type="ECO:0000256" key="1">
    <source>
        <dbReference type="SAM" id="Phobius"/>
    </source>
</evidence>
<keyword evidence="1" id="KW-1133">Transmembrane helix</keyword>
<dbReference type="AlphaFoldDB" id="A0AAW4HBK0"/>
<proteinExistence type="predicted"/>
<feature type="transmembrane region" description="Helical" evidence="1">
    <location>
        <begin position="21"/>
        <end position="38"/>
    </location>
</feature>
<dbReference type="Proteomes" id="UP000664056">
    <property type="component" value="Unassembled WGS sequence"/>
</dbReference>
<gene>
    <name evidence="2" type="ORF">J0J18_11485</name>
</gene>
<dbReference type="EMBL" id="JAFKOQ010000006">
    <property type="protein sequence ID" value="MBN8122354.1"/>
    <property type="molecule type" value="Genomic_DNA"/>
</dbReference>
<feature type="transmembrane region" description="Helical" evidence="1">
    <location>
        <begin position="50"/>
        <end position="69"/>
    </location>
</feature>
<reference evidence="2" key="1">
    <citation type="submission" date="2021-03" db="EMBL/GenBank/DDBJ databases">
        <title>Study of the foodborne Vibrio vulnificus isolates from China.</title>
        <authorList>
            <person name="Zheng Z."/>
            <person name="Ye L."/>
        </authorList>
    </citation>
    <scope>NUCLEOTIDE SEQUENCE</scope>
    <source>
        <strain evidence="2">Vv1582</strain>
    </source>
</reference>
<organism evidence="2 3">
    <name type="scientific">Vibrio vulnificus</name>
    <dbReference type="NCBI Taxonomy" id="672"/>
    <lineage>
        <taxon>Bacteria</taxon>
        <taxon>Pseudomonadati</taxon>
        <taxon>Pseudomonadota</taxon>
        <taxon>Gammaproteobacteria</taxon>
        <taxon>Vibrionales</taxon>
        <taxon>Vibrionaceae</taxon>
        <taxon>Vibrio</taxon>
    </lineage>
</organism>
<keyword evidence="1" id="KW-0812">Transmembrane</keyword>
<evidence type="ECO:0000313" key="2">
    <source>
        <dbReference type="EMBL" id="MBN8122354.1"/>
    </source>
</evidence>
<accession>A0AAW4HBK0</accession>
<comment type="caution">
    <text evidence="2">The sequence shown here is derived from an EMBL/GenBank/DDBJ whole genome shotgun (WGS) entry which is preliminary data.</text>
</comment>
<keyword evidence="1" id="KW-0472">Membrane</keyword>
<name>A0AAW4HBK0_VIBVL</name>